<feature type="domain" description="TIR" evidence="15">
    <location>
        <begin position="700"/>
        <end position="841"/>
    </location>
</feature>
<evidence type="ECO:0000256" key="2">
    <source>
        <dbReference type="ARBA" id="ARBA00009634"/>
    </source>
</evidence>
<reference evidence="16" key="1">
    <citation type="submission" date="2020-11" db="EMBL/GenBank/DDBJ databases">
        <authorList>
            <person name="Tran Van P."/>
        </authorList>
    </citation>
    <scope>NUCLEOTIDE SEQUENCE</scope>
</reference>
<keyword evidence="12" id="KW-0325">Glycoprotein</keyword>
<dbReference type="Pfam" id="PF13855">
    <property type="entry name" value="LRR_8"/>
    <property type="match status" value="3"/>
</dbReference>
<dbReference type="PROSITE" id="PS51450">
    <property type="entry name" value="LRR"/>
    <property type="match status" value="5"/>
</dbReference>
<evidence type="ECO:0000256" key="6">
    <source>
        <dbReference type="ARBA" id="ARBA00022729"/>
    </source>
</evidence>
<dbReference type="SMART" id="SM00365">
    <property type="entry name" value="LRR_SD22"/>
    <property type="match status" value="6"/>
</dbReference>
<keyword evidence="9 13" id="KW-1133">Transmembrane helix</keyword>
<dbReference type="EMBL" id="LR899697">
    <property type="protein sequence ID" value="CAD7241827.1"/>
    <property type="molecule type" value="Genomic_DNA"/>
</dbReference>
<evidence type="ECO:0000259" key="15">
    <source>
        <dbReference type="PROSITE" id="PS50104"/>
    </source>
</evidence>
<dbReference type="PROSITE" id="PS50104">
    <property type="entry name" value="TIR"/>
    <property type="match status" value="1"/>
</dbReference>
<dbReference type="GO" id="GO:0004888">
    <property type="term" value="F:transmembrane signaling receptor activity"/>
    <property type="evidence" value="ECO:0007669"/>
    <property type="project" value="InterPro"/>
</dbReference>
<dbReference type="InterPro" id="IPR035897">
    <property type="entry name" value="Toll_tir_struct_dom_sf"/>
</dbReference>
<evidence type="ECO:0000256" key="14">
    <source>
        <dbReference type="SAM" id="SignalP"/>
    </source>
</evidence>
<evidence type="ECO:0000256" key="12">
    <source>
        <dbReference type="ARBA" id="ARBA00023180"/>
    </source>
</evidence>
<keyword evidence="4" id="KW-0433">Leucine-rich repeat</keyword>
<feature type="chain" id="PRO_5036209032" description="TIR domain-containing protein" evidence="14">
    <location>
        <begin position="28"/>
        <end position="847"/>
    </location>
</feature>
<dbReference type="Gene3D" id="3.40.50.10140">
    <property type="entry name" value="Toll/interleukin-1 receptor homology (TIR) domain"/>
    <property type="match status" value="1"/>
</dbReference>
<dbReference type="SUPFAM" id="SSF52200">
    <property type="entry name" value="Toll/Interleukin receptor TIR domain"/>
    <property type="match status" value="1"/>
</dbReference>
<keyword evidence="6 14" id="KW-0732">Signal</keyword>
<evidence type="ECO:0000256" key="13">
    <source>
        <dbReference type="SAM" id="Phobius"/>
    </source>
</evidence>
<comment type="subcellular location">
    <subcellularLocation>
        <location evidence="1">Membrane</location>
        <topology evidence="1">Single-pass type I membrane protein</topology>
    </subcellularLocation>
</comment>
<dbReference type="PANTHER" id="PTHR24365:SF530">
    <property type="entry name" value="MSTPROX-RELATED"/>
    <property type="match status" value="1"/>
</dbReference>
<dbReference type="PANTHER" id="PTHR24365">
    <property type="entry name" value="TOLL-LIKE RECEPTOR"/>
    <property type="match status" value="1"/>
</dbReference>
<gene>
    <name evidence="16" type="ORF">DSTB1V02_LOCUS1805</name>
</gene>
<keyword evidence="11" id="KW-0675">Receptor</keyword>
<keyword evidence="8" id="KW-0391">Immunity</keyword>
<organism evidence="16">
    <name type="scientific">Darwinula stevensoni</name>
    <dbReference type="NCBI Taxonomy" id="69355"/>
    <lineage>
        <taxon>Eukaryota</taxon>
        <taxon>Metazoa</taxon>
        <taxon>Ecdysozoa</taxon>
        <taxon>Arthropoda</taxon>
        <taxon>Crustacea</taxon>
        <taxon>Oligostraca</taxon>
        <taxon>Ostracoda</taxon>
        <taxon>Podocopa</taxon>
        <taxon>Podocopida</taxon>
        <taxon>Darwinulocopina</taxon>
        <taxon>Darwinuloidea</taxon>
        <taxon>Darwinulidae</taxon>
        <taxon>Darwinula</taxon>
    </lineage>
</organism>
<dbReference type="FunFam" id="3.40.50.10140:FF:000001">
    <property type="entry name" value="Toll-like receptor 2"/>
    <property type="match status" value="1"/>
</dbReference>
<dbReference type="Gene3D" id="3.80.10.10">
    <property type="entry name" value="Ribonuclease Inhibitor"/>
    <property type="match status" value="5"/>
</dbReference>
<dbReference type="SMART" id="SM00255">
    <property type="entry name" value="TIR"/>
    <property type="match status" value="1"/>
</dbReference>
<evidence type="ECO:0000256" key="7">
    <source>
        <dbReference type="ARBA" id="ARBA00022737"/>
    </source>
</evidence>
<dbReference type="SMART" id="SM00369">
    <property type="entry name" value="LRR_TYP"/>
    <property type="match status" value="9"/>
</dbReference>
<dbReference type="OrthoDB" id="6160824at2759"/>
<keyword evidence="10 13" id="KW-0472">Membrane</keyword>
<feature type="signal peptide" evidence="14">
    <location>
        <begin position="1"/>
        <end position="27"/>
    </location>
</feature>
<dbReference type="EMBL" id="CAJPEV010000180">
    <property type="protein sequence ID" value="CAG0881929.1"/>
    <property type="molecule type" value="Genomic_DNA"/>
</dbReference>
<dbReference type="PIRSF" id="PIRSF037595">
    <property type="entry name" value="Toll-like_receptor"/>
    <property type="match status" value="1"/>
</dbReference>
<evidence type="ECO:0000256" key="8">
    <source>
        <dbReference type="ARBA" id="ARBA00022859"/>
    </source>
</evidence>
<keyword evidence="7" id="KW-0677">Repeat</keyword>
<proteinExistence type="inferred from homology"/>
<evidence type="ECO:0000256" key="10">
    <source>
        <dbReference type="ARBA" id="ARBA00023136"/>
    </source>
</evidence>
<dbReference type="InterPro" id="IPR003591">
    <property type="entry name" value="Leu-rich_rpt_typical-subtyp"/>
</dbReference>
<dbReference type="InterPro" id="IPR017241">
    <property type="entry name" value="Toll-like_receptor"/>
</dbReference>
<feature type="transmembrane region" description="Helical" evidence="13">
    <location>
        <begin position="652"/>
        <end position="674"/>
    </location>
</feature>
<keyword evidence="3" id="KW-0399">Innate immunity</keyword>
<accession>A0A7R8X343</accession>
<evidence type="ECO:0000256" key="4">
    <source>
        <dbReference type="ARBA" id="ARBA00022614"/>
    </source>
</evidence>
<dbReference type="Pfam" id="PF01582">
    <property type="entry name" value="TIR"/>
    <property type="match status" value="1"/>
</dbReference>
<comment type="similarity">
    <text evidence="2">Belongs to the Toll-like receptor family.</text>
</comment>
<evidence type="ECO:0000256" key="3">
    <source>
        <dbReference type="ARBA" id="ARBA00022588"/>
    </source>
</evidence>
<dbReference type="GO" id="GO:0002224">
    <property type="term" value="P:toll-like receptor signaling pathway"/>
    <property type="evidence" value="ECO:0007669"/>
    <property type="project" value="InterPro"/>
</dbReference>
<evidence type="ECO:0000313" key="17">
    <source>
        <dbReference type="Proteomes" id="UP000677054"/>
    </source>
</evidence>
<dbReference type="InterPro" id="IPR001611">
    <property type="entry name" value="Leu-rich_rpt"/>
</dbReference>
<keyword evidence="17" id="KW-1185">Reference proteome</keyword>
<evidence type="ECO:0000256" key="9">
    <source>
        <dbReference type="ARBA" id="ARBA00022989"/>
    </source>
</evidence>
<evidence type="ECO:0000256" key="1">
    <source>
        <dbReference type="ARBA" id="ARBA00004479"/>
    </source>
</evidence>
<dbReference type="GO" id="GO:0005886">
    <property type="term" value="C:plasma membrane"/>
    <property type="evidence" value="ECO:0007669"/>
    <property type="project" value="TreeGrafter"/>
</dbReference>
<evidence type="ECO:0000256" key="5">
    <source>
        <dbReference type="ARBA" id="ARBA00022692"/>
    </source>
</evidence>
<dbReference type="InterPro" id="IPR032675">
    <property type="entry name" value="LRR_dom_sf"/>
</dbReference>
<dbReference type="SUPFAM" id="SSF52058">
    <property type="entry name" value="L domain-like"/>
    <property type="match status" value="2"/>
</dbReference>
<evidence type="ECO:0000256" key="11">
    <source>
        <dbReference type="ARBA" id="ARBA00023170"/>
    </source>
</evidence>
<keyword evidence="5 13" id="KW-0812">Transmembrane</keyword>
<name>A0A7R8X343_9CRUS</name>
<evidence type="ECO:0000313" key="16">
    <source>
        <dbReference type="EMBL" id="CAD7241827.1"/>
    </source>
</evidence>
<protein>
    <recommendedName>
        <fullName evidence="15">TIR domain-containing protein</fullName>
    </recommendedName>
</protein>
<dbReference type="InterPro" id="IPR000157">
    <property type="entry name" value="TIR_dom"/>
</dbReference>
<dbReference type="Proteomes" id="UP000677054">
    <property type="component" value="Unassembled WGS sequence"/>
</dbReference>
<dbReference type="AlphaFoldDB" id="A0A7R8X343"/>
<dbReference type="GO" id="GO:0045087">
    <property type="term" value="P:innate immune response"/>
    <property type="evidence" value="ECO:0007669"/>
    <property type="project" value="UniProtKB-KW"/>
</dbReference>
<sequence length="847" mass="95922">MKVCVSRHVMTVLFLLGQVFLQAFAQAAPRPSQGSCHTQKIADGTKLLCQNATQLPKPLPEGITIIHIMNSRLSRLEAEDLDSTTVETVKFEENVIEELDEGAFRLLPKLTFLHLSKNVIQGNVTWCNFLNLNNLTNLHMEDNQLGIDSFFTLLELENGTSGVQNSGDFCRCRVNTIINVSSPHSPCEQLEILPNLKVLRLSGNPIKILPGDIFLPLRRSPLLNLFLENCQLRYIDKDTFAPLKSLQKLSLKNNVYLKMEYLARTMATISSKSNLSLDLSLNELKEVPKDVLTPLKATLMQLYLSGSNLENISSFSFPHLPVLDVLDLSMSRIRTIETGAFNRLPSLRVLDLSGNVLTQVPTATMLPTLIILTLNNNPYYDSAESMERTDDDGLIIPPFEDMDQLLTLSLSGSTVKTQSITRATFTGLKNLKRLDINNCKLKSIESLTFSALESLEHLDLSGNEINIDNDEILSGLTSLISIFLHGNEITFRGATSPFKDLKNLKVLKLSDNFIRYLTGDLLLGLEKIETLILSENNILAWKLPIFATSTNLNTLRLDRNNLVEVTEGMLIDFSNLTTLDISKNLFECDCGLCDFYRWAMGNHTTLDNWEKEGAYTCRAKNGTEYSLLHDGDKLFQDCRIGGNTQPDTKSNVLGLAIGLSVFVITLSVLGYFAYRRWWYVKYLYFRARSRRKSKSSEQSYDYDAYVCFSDQDQTWVLEKLVKNLEEEGSDVHLCIHFRDFQVGASVTTNIVAAIARSRKMLFVISKHFLKSSWCLYELDAAQHQLLEDKRDGIVLVLLEDMDKSSTPKDLRYLMRTRTHIKWPSDRPEEEKLFWARLKKAILVGDNQ</sequence>
<dbReference type="PRINTS" id="PR01537">
    <property type="entry name" value="INTRLKN1R1F"/>
</dbReference>